<dbReference type="Proteomes" id="UP000256964">
    <property type="component" value="Unassembled WGS sequence"/>
</dbReference>
<protein>
    <submittedName>
        <fullName evidence="1">Uncharacterized protein</fullName>
    </submittedName>
</protein>
<organism evidence="1 2">
    <name type="scientific">Lentinus brumalis</name>
    <dbReference type="NCBI Taxonomy" id="2498619"/>
    <lineage>
        <taxon>Eukaryota</taxon>
        <taxon>Fungi</taxon>
        <taxon>Dikarya</taxon>
        <taxon>Basidiomycota</taxon>
        <taxon>Agaricomycotina</taxon>
        <taxon>Agaricomycetes</taxon>
        <taxon>Polyporales</taxon>
        <taxon>Polyporaceae</taxon>
        <taxon>Lentinus</taxon>
    </lineage>
</organism>
<proteinExistence type="predicted"/>
<evidence type="ECO:0000313" key="2">
    <source>
        <dbReference type="Proteomes" id="UP000256964"/>
    </source>
</evidence>
<name>A0A371DSW9_9APHY</name>
<dbReference type="AlphaFoldDB" id="A0A371DSW9"/>
<evidence type="ECO:0000313" key="1">
    <source>
        <dbReference type="EMBL" id="RDX55647.1"/>
    </source>
</evidence>
<keyword evidence="2" id="KW-1185">Reference proteome</keyword>
<dbReference type="EMBL" id="KZ857382">
    <property type="protein sequence ID" value="RDX55647.1"/>
    <property type="molecule type" value="Genomic_DNA"/>
</dbReference>
<gene>
    <name evidence="1" type="ORF">OH76DRAFT_757389</name>
</gene>
<reference evidence="1 2" key="1">
    <citation type="journal article" date="2018" name="Biotechnol. Biofuels">
        <title>Integrative visual omics of the white-rot fungus Polyporus brumalis exposes the biotechnological potential of its oxidative enzymes for delignifying raw plant biomass.</title>
        <authorList>
            <person name="Miyauchi S."/>
            <person name="Rancon A."/>
            <person name="Drula E."/>
            <person name="Hage H."/>
            <person name="Chaduli D."/>
            <person name="Favel A."/>
            <person name="Grisel S."/>
            <person name="Henrissat B."/>
            <person name="Herpoel-Gimbert I."/>
            <person name="Ruiz-Duenas F.J."/>
            <person name="Chevret D."/>
            <person name="Hainaut M."/>
            <person name="Lin J."/>
            <person name="Wang M."/>
            <person name="Pangilinan J."/>
            <person name="Lipzen A."/>
            <person name="Lesage-Meessen L."/>
            <person name="Navarro D."/>
            <person name="Riley R."/>
            <person name="Grigoriev I.V."/>
            <person name="Zhou S."/>
            <person name="Raouche S."/>
            <person name="Rosso M.N."/>
        </authorList>
    </citation>
    <scope>NUCLEOTIDE SEQUENCE [LARGE SCALE GENOMIC DNA]</scope>
    <source>
        <strain evidence="1 2">BRFM 1820</strain>
    </source>
</reference>
<accession>A0A371DSW9</accession>
<sequence>MLYAATTNPPCHADIHAHMHSQECCRAKCGTGGSTALCPLGFECSIYALSRRYVQAALAGGAHGWHGDLPAFVHCGGERADRGLCGRRPTLRILAYVDHVTCCHLPESFPRPFWRAPPLSRPRALRAATRRHSVRNTCHGELSLDHAAPDDPSPI</sequence>